<organism evidence="3 4">
    <name type="scientific">Flavobacterium resistens</name>
    <dbReference type="NCBI Taxonomy" id="443612"/>
    <lineage>
        <taxon>Bacteria</taxon>
        <taxon>Pseudomonadati</taxon>
        <taxon>Bacteroidota</taxon>
        <taxon>Flavobacteriia</taxon>
        <taxon>Flavobacteriales</taxon>
        <taxon>Flavobacteriaceae</taxon>
        <taxon>Flavobacterium</taxon>
    </lineage>
</organism>
<dbReference type="AlphaFoldDB" id="A0A521B930"/>
<evidence type="ECO:0000313" key="5">
    <source>
        <dbReference type="Proteomes" id="UP000468990"/>
    </source>
</evidence>
<feature type="signal peptide" evidence="1">
    <location>
        <begin position="1"/>
        <end position="23"/>
    </location>
</feature>
<dbReference type="OrthoDB" id="1375620at2"/>
<dbReference type="EMBL" id="WKKG01000012">
    <property type="protein sequence ID" value="MRX70187.1"/>
    <property type="molecule type" value="Genomic_DNA"/>
</dbReference>
<protein>
    <submittedName>
        <fullName evidence="3">Uncharacterized protein</fullName>
    </submittedName>
</protein>
<dbReference type="Proteomes" id="UP000317289">
    <property type="component" value="Unassembled WGS sequence"/>
</dbReference>
<accession>A0A521B930</accession>
<keyword evidence="5" id="KW-1185">Reference proteome</keyword>
<proteinExistence type="predicted"/>
<evidence type="ECO:0000313" key="4">
    <source>
        <dbReference type="Proteomes" id="UP000317289"/>
    </source>
</evidence>
<keyword evidence="1" id="KW-0732">Signal</keyword>
<reference evidence="2 5" key="2">
    <citation type="submission" date="2019-11" db="EMBL/GenBank/DDBJ databases">
        <title>Flavobacterium resistens genome.</title>
        <authorList>
            <person name="Wilson V.M."/>
            <person name="Newman J.D."/>
        </authorList>
    </citation>
    <scope>NUCLEOTIDE SEQUENCE [LARGE SCALE GENOMIC DNA]</scope>
    <source>
        <strain evidence="2 5">DSM 19382</strain>
    </source>
</reference>
<dbReference type="EMBL" id="FXTA01000001">
    <property type="protein sequence ID" value="SMO43563.1"/>
    <property type="molecule type" value="Genomic_DNA"/>
</dbReference>
<evidence type="ECO:0000313" key="2">
    <source>
        <dbReference type="EMBL" id="MRX70187.1"/>
    </source>
</evidence>
<evidence type="ECO:0000256" key="1">
    <source>
        <dbReference type="SAM" id="SignalP"/>
    </source>
</evidence>
<name>A0A521B930_9FLAO</name>
<feature type="chain" id="PRO_5043205577" evidence="1">
    <location>
        <begin position="24"/>
        <end position="115"/>
    </location>
</feature>
<sequence length="115" mass="13354">MNWIRKTILFISLLIIAFFATQASDVPMQQIESQKKDTNFSKDTPDSSAFIQPQASYQFAASIKTEYPAVLRWFDSLLSVIPQHKAVKSAFNFTRQFSTQSKKISLMLYAFHFFW</sequence>
<gene>
    <name evidence="2" type="ORF">GJU42_19615</name>
    <name evidence="3" type="ORF">SAMN06265349_101813</name>
</gene>
<evidence type="ECO:0000313" key="3">
    <source>
        <dbReference type="EMBL" id="SMO43563.1"/>
    </source>
</evidence>
<reference evidence="3 4" key="1">
    <citation type="submission" date="2017-05" db="EMBL/GenBank/DDBJ databases">
        <authorList>
            <person name="Varghese N."/>
            <person name="Submissions S."/>
        </authorList>
    </citation>
    <scope>NUCLEOTIDE SEQUENCE [LARGE SCALE GENOMIC DNA]</scope>
    <source>
        <strain evidence="3 4">DSM 19382</strain>
    </source>
</reference>
<dbReference type="RefSeq" id="WP_142449460.1">
    <property type="nucleotide sequence ID" value="NZ_FXTA01000001.1"/>
</dbReference>
<dbReference type="Proteomes" id="UP000468990">
    <property type="component" value="Unassembled WGS sequence"/>
</dbReference>